<name>K0T824_THAOC</name>
<protein>
    <submittedName>
        <fullName evidence="2">Uncharacterized protein</fullName>
    </submittedName>
</protein>
<feature type="region of interest" description="Disordered" evidence="1">
    <location>
        <begin position="258"/>
        <end position="292"/>
    </location>
</feature>
<sequence>MDPDEEDVRRRLLAGETMPTLRDMHAAVGRGSVVAGDAALDDARRESLLTHAAEHERRLSRRLSDGGDGYDHEREDDAEFRRALEIAAAESALEMRLLGVRALDEENLVAMAQQASFADEEARLRAVEARFEEQLEYARRDSELAEAARLAESRRFEQSEEELVSDIMMRTAREEEAAKLGEERMLEAALTTSLAERGEEDAEEDRLLEETIRKSAYEAAVDGKREEEVLQEVMKRSVDDALPSRSAREEEALLHAVLKQSAAEEEETRKRPPVPYSEEEETEIIEDAVRRS</sequence>
<evidence type="ECO:0000256" key="1">
    <source>
        <dbReference type="SAM" id="MobiDB-lite"/>
    </source>
</evidence>
<dbReference type="AlphaFoldDB" id="K0T824"/>
<accession>K0T824</accession>
<reference evidence="2 3" key="1">
    <citation type="journal article" date="2012" name="Genome Biol.">
        <title>Genome and low-iron response of an oceanic diatom adapted to chronic iron limitation.</title>
        <authorList>
            <person name="Lommer M."/>
            <person name="Specht M."/>
            <person name="Roy A.S."/>
            <person name="Kraemer L."/>
            <person name="Andreson R."/>
            <person name="Gutowska M.A."/>
            <person name="Wolf J."/>
            <person name="Bergner S.V."/>
            <person name="Schilhabel M.B."/>
            <person name="Klostermeier U.C."/>
            <person name="Beiko R.G."/>
            <person name="Rosenstiel P."/>
            <person name="Hippler M."/>
            <person name="Laroche J."/>
        </authorList>
    </citation>
    <scope>NUCLEOTIDE SEQUENCE [LARGE SCALE GENOMIC DNA]</scope>
    <source>
        <strain evidence="2 3">CCMP1005</strain>
    </source>
</reference>
<feature type="compositionally biased region" description="Acidic residues" evidence="1">
    <location>
        <begin position="277"/>
        <end position="286"/>
    </location>
</feature>
<evidence type="ECO:0000313" key="2">
    <source>
        <dbReference type="EMBL" id="EJK69511.1"/>
    </source>
</evidence>
<evidence type="ECO:0000313" key="3">
    <source>
        <dbReference type="Proteomes" id="UP000266841"/>
    </source>
</evidence>
<gene>
    <name evidence="2" type="ORF">THAOC_09225</name>
</gene>
<organism evidence="2 3">
    <name type="scientific">Thalassiosira oceanica</name>
    <name type="common">Marine diatom</name>
    <dbReference type="NCBI Taxonomy" id="159749"/>
    <lineage>
        <taxon>Eukaryota</taxon>
        <taxon>Sar</taxon>
        <taxon>Stramenopiles</taxon>
        <taxon>Ochrophyta</taxon>
        <taxon>Bacillariophyta</taxon>
        <taxon>Coscinodiscophyceae</taxon>
        <taxon>Thalassiosirophycidae</taxon>
        <taxon>Thalassiosirales</taxon>
        <taxon>Thalassiosiraceae</taxon>
        <taxon>Thalassiosira</taxon>
    </lineage>
</organism>
<dbReference type="EMBL" id="AGNL01009964">
    <property type="protein sequence ID" value="EJK69511.1"/>
    <property type="molecule type" value="Genomic_DNA"/>
</dbReference>
<comment type="caution">
    <text evidence="2">The sequence shown here is derived from an EMBL/GenBank/DDBJ whole genome shotgun (WGS) entry which is preliminary data.</text>
</comment>
<proteinExistence type="predicted"/>
<keyword evidence="3" id="KW-1185">Reference proteome</keyword>
<feature type="region of interest" description="Disordered" evidence="1">
    <location>
        <begin position="51"/>
        <end position="74"/>
    </location>
</feature>
<dbReference type="Proteomes" id="UP000266841">
    <property type="component" value="Unassembled WGS sequence"/>
</dbReference>